<dbReference type="EMBL" id="ABCP01000013">
    <property type="protein sequence ID" value="EDM47702.1"/>
    <property type="molecule type" value="Genomic_DNA"/>
</dbReference>
<comment type="similarity">
    <text evidence="2">Belongs to the thioredoxin family. DsbA subfamily.</text>
</comment>
<dbReference type="OrthoDB" id="9784896at2"/>
<evidence type="ECO:0000256" key="3">
    <source>
        <dbReference type="ARBA" id="ARBA00022729"/>
    </source>
</evidence>
<evidence type="ECO:0000256" key="5">
    <source>
        <dbReference type="ARBA" id="ARBA00023157"/>
    </source>
</evidence>
<dbReference type="STRING" id="443152.MDG893_20319"/>
<dbReference type="InterPro" id="IPR036249">
    <property type="entry name" value="Thioredoxin-like_sf"/>
</dbReference>
<feature type="disulfide bond" description="Redox-active" evidence="8">
    <location>
        <begin position="58"/>
        <end position="61"/>
    </location>
</feature>
<keyword evidence="3 9" id="KW-0732">Signal</keyword>
<dbReference type="Gene3D" id="3.40.30.10">
    <property type="entry name" value="Glutaredoxin"/>
    <property type="match status" value="1"/>
</dbReference>
<dbReference type="PIRSF" id="PIRSF001488">
    <property type="entry name" value="Tdi_protein"/>
    <property type="match status" value="1"/>
</dbReference>
<dbReference type="AlphaFoldDB" id="A6F0E1"/>
<comment type="subcellular location">
    <subcellularLocation>
        <location evidence="1 7">Periplasm</location>
    </subcellularLocation>
</comment>
<dbReference type="RefSeq" id="WP_007153737.1">
    <property type="nucleotide sequence ID" value="NZ_ABCP01000013.1"/>
</dbReference>
<dbReference type="Pfam" id="PF01323">
    <property type="entry name" value="DSBA"/>
    <property type="match status" value="1"/>
</dbReference>
<dbReference type="PANTHER" id="PTHR35891:SF2">
    <property type="entry name" value="THIOL:DISULFIDE INTERCHANGE PROTEIN DSBA"/>
    <property type="match status" value="1"/>
</dbReference>
<feature type="signal peptide" evidence="9">
    <location>
        <begin position="1"/>
        <end position="22"/>
    </location>
</feature>
<dbReference type="InterPro" id="IPR013766">
    <property type="entry name" value="Thioredoxin_domain"/>
</dbReference>
<evidence type="ECO:0000256" key="8">
    <source>
        <dbReference type="PIRSR" id="PIRSR001488-1"/>
    </source>
</evidence>
<evidence type="ECO:0000256" key="6">
    <source>
        <dbReference type="ARBA" id="ARBA00023284"/>
    </source>
</evidence>
<evidence type="ECO:0000313" key="11">
    <source>
        <dbReference type="EMBL" id="EDM47702.1"/>
    </source>
</evidence>
<organism evidence="11 12">
    <name type="scientific">Marinobacter algicola DG893</name>
    <dbReference type="NCBI Taxonomy" id="443152"/>
    <lineage>
        <taxon>Bacteria</taxon>
        <taxon>Pseudomonadati</taxon>
        <taxon>Pseudomonadota</taxon>
        <taxon>Gammaproteobacteria</taxon>
        <taxon>Pseudomonadales</taxon>
        <taxon>Marinobacteraceae</taxon>
        <taxon>Marinobacter</taxon>
    </lineage>
</organism>
<sequence length="213" mass="23333">MIRLIRNAAALSILAMSFIAQASAANWEEGTHYQVLDTPVRTASESGIEVAEVFWYGCPHCYSFKPIVESWAEDLPEDVHYVKIPAALGRSWEPHAKAFYALEAMGELDKVHDALFDALAGERRPLNSGEALADFVTGHGVDGEEFLKNYNSFGVNAKMQQAQAKIRGARVTGTPTMLVNGKYRVTASMAGSHEAALEVVDYLIEQERAGQAE</sequence>
<dbReference type="GO" id="GO:0015036">
    <property type="term" value="F:disulfide oxidoreductase activity"/>
    <property type="evidence" value="ECO:0007669"/>
    <property type="project" value="UniProtKB-ARBA"/>
</dbReference>
<dbReference type="GO" id="GO:0042597">
    <property type="term" value="C:periplasmic space"/>
    <property type="evidence" value="ECO:0007669"/>
    <property type="project" value="UniProtKB-SubCell"/>
</dbReference>
<dbReference type="PROSITE" id="PS51352">
    <property type="entry name" value="THIOREDOXIN_2"/>
    <property type="match status" value="1"/>
</dbReference>
<reference evidence="11 12" key="1">
    <citation type="submission" date="2007-06" db="EMBL/GenBank/DDBJ databases">
        <authorList>
            <person name="Green D."/>
            <person name="Ferriera S."/>
            <person name="Johnson J."/>
            <person name="Kravitz S."/>
            <person name="Beeson K."/>
            <person name="Sutton G."/>
            <person name="Rogers Y.-H."/>
            <person name="Friedman R."/>
            <person name="Frazier M."/>
            <person name="Venter J.C."/>
        </authorList>
    </citation>
    <scope>NUCLEOTIDE SEQUENCE [LARGE SCALE GENOMIC DNA]</scope>
    <source>
        <strain evidence="11 12">DG893</strain>
    </source>
</reference>
<evidence type="ECO:0000256" key="7">
    <source>
        <dbReference type="PIRNR" id="PIRNR001488"/>
    </source>
</evidence>
<protein>
    <recommendedName>
        <fullName evidence="7">Thiol:disulfide interchange protein</fullName>
    </recommendedName>
</protein>
<dbReference type="InterPro" id="IPR001853">
    <property type="entry name" value="DSBA-like_thioredoxin_dom"/>
</dbReference>
<evidence type="ECO:0000256" key="2">
    <source>
        <dbReference type="ARBA" id="ARBA00005791"/>
    </source>
</evidence>
<evidence type="ECO:0000256" key="9">
    <source>
        <dbReference type="SAM" id="SignalP"/>
    </source>
</evidence>
<dbReference type="PANTHER" id="PTHR35891">
    <property type="entry name" value="THIOL:DISULFIDE INTERCHANGE PROTEIN DSBA"/>
    <property type="match status" value="1"/>
</dbReference>
<dbReference type="SUPFAM" id="SSF52833">
    <property type="entry name" value="Thioredoxin-like"/>
    <property type="match status" value="1"/>
</dbReference>
<evidence type="ECO:0000256" key="4">
    <source>
        <dbReference type="ARBA" id="ARBA00022764"/>
    </source>
</evidence>
<accession>A6F0E1</accession>
<feature type="chain" id="PRO_5002696270" description="Thiol:disulfide interchange protein" evidence="9">
    <location>
        <begin position="23"/>
        <end position="213"/>
    </location>
</feature>
<keyword evidence="5 7" id="KW-1015">Disulfide bond</keyword>
<comment type="caution">
    <text evidence="11">The sequence shown here is derived from an EMBL/GenBank/DDBJ whole genome shotgun (WGS) entry which is preliminary data.</text>
</comment>
<dbReference type="InterPro" id="IPR017937">
    <property type="entry name" value="Thioredoxin_CS"/>
</dbReference>
<proteinExistence type="inferred from homology"/>
<dbReference type="InterPro" id="IPR023205">
    <property type="entry name" value="DsbA/DsbL"/>
</dbReference>
<dbReference type="InterPro" id="IPR050824">
    <property type="entry name" value="Thiol_disulfide_DsbA"/>
</dbReference>
<evidence type="ECO:0000313" key="12">
    <source>
        <dbReference type="Proteomes" id="UP000005856"/>
    </source>
</evidence>
<dbReference type="eggNOG" id="COG1651">
    <property type="taxonomic scope" value="Bacteria"/>
</dbReference>
<keyword evidence="6" id="KW-0676">Redox-active center</keyword>
<name>A6F0E1_9GAMM</name>
<keyword evidence="12" id="KW-1185">Reference proteome</keyword>
<keyword evidence="4 7" id="KW-0574">Periplasm</keyword>
<gene>
    <name evidence="11" type="ORF">MDG893_20319</name>
</gene>
<dbReference type="Proteomes" id="UP000005856">
    <property type="component" value="Unassembled WGS sequence"/>
</dbReference>
<evidence type="ECO:0000259" key="10">
    <source>
        <dbReference type="PROSITE" id="PS51352"/>
    </source>
</evidence>
<evidence type="ECO:0000256" key="1">
    <source>
        <dbReference type="ARBA" id="ARBA00004418"/>
    </source>
</evidence>
<feature type="domain" description="Thioredoxin" evidence="10">
    <location>
        <begin position="14"/>
        <end position="205"/>
    </location>
</feature>
<dbReference type="PROSITE" id="PS00194">
    <property type="entry name" value="THIOREDOXIN_1"/>
    <property type="match status" value="1"/>
</dbReference>
<dbReference type="CDD" id="cd03019">
    <property type="entry name" value="DsbA_DsbA"/>
    <property type="match status" value="1"/>
</dbReference>